<name>A0A0L8H9A4_OCTBM</name>
<dbReference type="Pfam" id="PF16087">
    <property type="entry name" value="DUF4817"/>
    <property type="match status" value="1"/>
</dbReference>
<reference evidence="2" key="1">
    <citation type="submission" date="2015-07" db="EMBL/GenBank/DDBJ databases">
        <title>MeaNS - Measles Nucleotide Surveillance Program.</title>
        <authorList>
            <person name="Tran T."/>
            <person name="Druce J."/>
        </authorList>
    </citation>
    <scope>NUCLEOTIDE SEQUENCE</scope>
    <source>
        <strain evidence="2">UCB-OBI-ISO-001</strain>
        <tissue evidence="2">Gonad</tissue>
    </source>
</reference>
<dbReference type="InterPro" id="IPR032135">
    <property type="entry name" value="DUF4817"/>
</dbReference>
<evidence type="ECO:0000313" key="2">
    <source>
        <dbReference type="EMBL" id="KOF85644.1"/>
    </source>
</evidence>
<evidence type="ECO:0000259" key="1">
    <source>
        <dbReference type="Pfam" id="PF16087"/>
    </source>
</evidence>
<organism evidence="2">
    <name type="scientific">Octopus bimaculoides</name>
    <name type="common">California two-spotted octopus</name>
    <dbReference type="NCBI Taxonomy" id="37653"/>
    <lineage>
        <taxon>Eukaryota</taxon>
        <taxon>Metazoa</taxon>
        <taxon>Spiralia</taxon>
        <taxon>Lophotrochozoa</taxon>
        <taxon>Mollusca</taxon>
        <taxon>Cephalopoda</taxon>
        <taxon>Coleoidea</taxon>
        <taxon>Octopodiformes</taxon>
        <taxon>Octopoda</taxon>
        <taxon>Incirrata</taxon>
        <taxon>Octopodidae</taxon>
        <taxon>Octopus</taxon>
    </lineage>
</organism>
<dbReference type="AlphaFoldDB" id="A0A0L8H9A4"/>
<proteinExistence type="predicted"/>
<gene>
    <name evidence="2" type="ORF">OCBIM_22019994mg</name>
</gene>
<protein>
    <recommendedName>
        <fullName evidence="1">DUF4817 domain-containing protein</fullName>
    </recommendedName>
</protein>
<sequence>MQDRYYKVSAMANNLNQEPRKWILKQYWKSENAEQVYTTWPEAFHTPPSRQIIYRIRNKFDTRSSVSNVSKSGHPKTCVTERNEILVAMTFVNSPKKSTQHASLELSIQKTLQCLMHKLKLKPFYLRLVHGLLEDDPDCWLQFCEKM</sequence>
<feature type="domain" description="DUF4817" evidence="1">
    <location>
        <begin position="20"/>
        <end position="62"/>
    </location>
</feature>
<accession>A0A0L8H9A4</accession>
<dbReference type="OrthoDB" id="6752614at2759"/>
<dbReference type="EMBL" id="KQ418840">
    <property type="protein sequence ID" value="KOF85644.1"/>
    <property type="molecule type" value="Genomic_DNA"/>
</dbReference>